<dbReference type="AlphaFoldDB" id="A0A418KTA9"/>
<dbReference type="SUPFAM" id="SSF47203">
    <property type="entry name" value="Acyl-CoA dehydrogenase C-terminal domain-like"/>
    <property type="match status" value="1"/>
</dbReference>
<dbReference type="InterPro" id="IPR036250">
    <property type="entry name" value="AcylCo_DH-like_C"/>
</dbReference>
<dbReference type="InterPro" id="IPR046373">
    <property type="entry name" value="Acyl-CoA_Oxase/DH_mid-dom_sf"/>
</dbReference>
<dbReference type="Pfam" id="PF00441">
    <property type="entry name" value="Acyl-CoA_dh_1"/>
    <property type="match status" value="1"/>
</dbReference>
<comment type="similarity">
    <text evidence="2 6">Belongs to the acyl-CoA dehydrogenase family.</text>
</comment>
<dbReference type="FunFam" id="1.20.140.10:FF:000004">
    <property type="entry name" value="Acyl-CoA dehydrogenase FadE25"/>
    <property type="match status" value="1"/>
</dbReference>
<comment type="caution">
    <text evidence="10">The sequence shown here is derived from an EMBL/GenBank/DDBJ whole genome shotgun (WGS) entry which is preliminary data.</text>
</comment>
<proteinExistence type="inferred from homology"/>
<dbReference type="FunFam" id="2.40.110.10:FF:000009">
    <property type="entry name" value="Acyl-CoA dehydrogenase"/>
    <property type="match status" value="1"/>
</dbReference>
<dbReference type="SUPFAM" id="SSF56645">
    <property type="entry name" value="Acyl-CoA dehydrogenase NM domain-like"/>
    <property type="match status" value="1"/>
</dbReference>
<dbReference type="PROSITE" id="PS00072">
    <property type="entry name" value="ACYL_COA_DH_1"/>
    <property type="match status" value="1"/>
</dbReference>
<dbReference type="Gene3D" id="1.20.140.10">
    <property type="entry name" value="Butyryl-CoA Dehydrogenase, subunit A, domain 3"/>
    <property type="match status" value="1"/>
</dbReference>
<keyword evidence="11" id="KW-1185">Reference proteome</keyword>
<evidence type="ECO:0000259" key="9">
    <source>
        <dbReference type="Pfam" id="PF02771"/>
    </source>
</evidence>
<keyword evidence="3 6" id="KW-0285">Flavoprotein</keyword>
<dbReference type="InterPro" id="IPR013786">
    <property type="entry name" value="AcylCoA_DH/ox_N"/>
</dbReference>
<evidence type="ECO:0000313" key="10">
    <source>
        <dbReference type="EMBL" id="RIQ27382.1"/>
    </source>
</evidence>
<dbReference type="PANTHER" id="PTHR43884">
    <property type="entry name" value="ACYL-COA DEHYDROGENASE"/>
    <property type="match status" value="1"/>
</dbReference>
<evidence type="ECO:0000256" key="5">
    <source>
        <dbReference type="ARBA" id="ARBA00023002"/>
    </source>
</evidence>
<comment type="cofactor">
    <cofactor evidence="1 6">
        <name>FAD</name>
        <dbReference type="ChEBI" id="CHEBI:57692"/>
    </cofactor>
</comment>
<organism evidence="10 11">
    <name type="scientific">Jiangella rhizosphaerae</name>
    <dbReference type="NCBI Taxonomy" id="2293569"/>
    <lineage>
        <taxon>Bacteria</taxon>
        <taxon>Bacillati</taxon>
        <taxon>Actinomycetota</taxon>
        <taxon>Actinomycetes</taxon>
        <taxon>Jiangellales</taxon>
        <taxon>Jiangellaceae</taxon>
        <taxon>Jiangella</taxon>
    </lineage>
</organism>
<evidence type="ECO:0000259" key="8">
    <source>
        <dbReference type="Pfam" id="PF02770"/>
    </source>
</evidence>
<dbReference type="GO" id="GO:0050660">
    <property type="term" value="F:flavin adenine dinucleotide binding"/>
    <property type="evidence" value="ECO:0007669"/>
    <property type="project" value="InterPro"/>
</dbReference>
<dbReference type="PROSITE" id="PS00073">
    <property type="entry name" value="ACYL_COA_DH_2"/>
    <property type="match status" value="1"/>
</dbReference>
<evidence type="ECO:0000256" key="3">
    <source>
        <dbReference type="ARBA" id="ARBA00022630"/>
    </source>
</evidence>
<dbReference type="RefSeq" id="WP_119659711.1">
    <property type="nucleotide sequence ID" value="NZ_QUAL01000087.1"/>
</dbReference>
<feature type="domain" description="Acyl-CoA dehydrogenase/oxidase C-terminal" evidence="7">
    <location>
        <begin position="231"/>
        <end position="382"/>
    </location>
</feature>
<name>A0A418KTA9_9ACTN</name>
<dbReference type="GO" id="GO:0003995">
    <property type="term" value="F:acyl-CoA dehydrogenase activity"/>
    <property type="evidence" value="ECO:0007669"/>
    <property type="project" value="InterPro"/>
</dbReference>
<evidence type="ECO:0000256" key="2">
    <source>
        <dbReference type="ARBA" id="ARBA00009347"/>
    </source>
</evidence>
<dbReference type="Gene3D" id="2.40.110.10">
    <property type="entry name" value="Butyryl-CoA Dehydrogenase, subunit A, domain 2"/>
    <property type="match status" value="1"/>
</dbReference>
<dbReference type="InterPro" id="IPR009075">
    <property type="entry name" value="AcylCo_DH/oxidase_C"/>
</dbReference>
<accession>A0A418KTA9</accession>
<dbReference type="Pfam" id="PF02770">
    <property type="entry name" value="Acyl-CoA_dh_M"/>
    <property type="match status" value="1"/>
</dbReference>
<feature type="domain" description="Acyl-CoA dehydrogenase/oxidase N-terminal" evidence="9">
    <location>
        <begin position="5"/>
        <end position="116"/>
    </location>
</feature>
<dbReference type="FunFam" id="1.10.540.10:FF:000002">
    <property type="entry name" value="Acyl-CoA dehydrogenase FadE19"/>
    <property type="match status" value="1"/>
</dbReference>
<reference evidence="10 11" key="1">
    <citation type="submission" date="2018-09" db="EMBL/GenBank/DDBJ databases">
        <title>Isolation, diversity and antifungal activity of actinobacteria from wheat.</title>
        <authorList>
            <person name="Han C."/>
        </authorList>
    </citation>
    <scope>NUCLEOTIDE SEQUENCE [LARGE SCALE GENOMIC DNA]</scope>
    <source>
        <strain evidence="10 11">NEAU-YY265</strain>
    </source>
</reference>
<feature type="domain" description="Acyl-CoA oxidase/dehydrogenase middle" evidence="8">
    <location>
        <begin position="122"/>
        <end position="218"/>
    </location>
</feature>
<dbReference type="PIRSF" id="PIRSF016578">
    <property type="entry name" value="HsaA"/>
    <property type="match status" value="1"/>
</dbReference>
<dbReference type="InterPro" id="IPR006089">
    <property type="entry name" value="Acyl-CoA_DH_CS"/>
</dbReference>
<evidence type="ECO:0000256" key="1">
    <source>
        <dbReference type="ARBA" id="ARBA00001974"/>
    </source>
</evidence>
<evidence type="ECO:0000259" key="7">
    <source>
        <dbReference type="Pfam" id="PF00441"/>
    </source>
</evidence>
<protein>
    <submittedName>
        <fullName evidence="10">Acyl-CoA dehydrogenase</fullName>
    </submittedName>
</protein>
<dbReference type="InterPro" id="IPR037069">
    <property type="entry name" value="AcylCoA_DH/ox_N_sf"/>
</dbReference>
<dbReference type="InterPro" id="IPR009100">
    <property type="entry name" value="AcylCoA_DH/oxidase_NM_dom_sf"/>
</dbReference>
<evidence type="ECO:0000313" key="11">
    <source>
        <dbReference type="Proteomes" id="UP000284057"/>
    </source>
</evidence>
<evidence type="ECO:0000256" key="6">
    <source>
        <dbReference type="RuleBase" id="RU362125"/>
    </source>
</evidence>
<evidence type="ECO:0000256" key="4">
    <source>
        <dbReference type="ARBA" id="ARBA00022827"/>
    </source>
</evidence>
<dbReference type="OrthoDB" id="2769798at2"/>
<gene>
    <name evidence="10" type="ORF">DY240_09630</name>
</gene>
<dbReference type="Proteomes" id="UP000284057">
    <property type="component" value="Unassembled WGS sequence"/>
</dbReference>
<dbReference type="Gene3D" id="1.10.540.10">
    <property type="entry name" value="Acyl-CoA dehydrogenase/oxidase, N-terminal domain"/>
    <property type="match status" value="1"/>
</dbReference>
<dbReference type="InterPro" id="IPR006091">
    <property type="entry name" value="Acyl-CoA_Oxase/DH_mid-dom"/>
</dbReference>
<dbReference type="Pfam" id="PF02771">
    <property type="entry name" value="Acyl-CoA_dh_N"/>
    <property type="match status" value="1"/>
</dbReference>
<dbReference type="PANTHER" id="PTHR43884:SF12">
    <property type="entry name" value="ISOVALERYL-COA DEHYDROGENASE, MITOCHONDRIAL-RELATED"/>
    <property type="match status" value="1"/>
</dbReference>
<keyword evidence="4 6" id="KW-0274">FAD</keyword>
<sequence length="388" mass="40840">MFELSAEHEEFRAVVRDFARERIAPHAAEWDRKHEFPVDVVRAMGELGLFGLTAPEEYGGAGGGLTSLCVAIEEIGRVDQSLGITLEAAVGLGITPILTYGTDEQKARWLPDLVAGRALAGFGLTEPGAGSDAGATATRAVLDGDEWVIDGAKQFITNSGSELTSCVTVTARTGERPDGSAEISAIIVPAGTPGFVVEPAYDKLGWHASDTHPLTFDGARVPADHLLGERGHGFAQFLATLDDGRIAIAALAVGCIQAMLDASVGYAHERTSFGVPIGAKQAVAFQIADLHVMAQAARLLTYRAAALRDTGAPAEQVKQAAASAKLYATESAVTATRVATQVHGGYGFMEEYPVARFYRDAKILEIGEGTSEIQRLVLARGLGLPVQA</sequence>
<dbReference type="EMBL" id="QUAL01000087">
    <property type="protein sequence ID" value="RIQ27382.1"/>
    <property type="molecule type" value="Genomic_DNA"/>
</dbReference>
<keyword evidence="5 6" id="KW-0560">Oxidoreductase</keyword>